<comment type="caution">
    <text evidence="1">The sequence shown here is derived from an EMBL/GenBank/DDBJ whole genome shotgun (WGS) entry which is preliminary data.</text>
</comment>
<dbReference type="RefSeq" id="WP_088399441.1">
    <property type="nucleotide sequence ID" value="NZ_JAZGZP010000024.1"/>
</dbReference>
<sequence>MIHNRIALIGIETEEYQAIKQNFDGHIIWHQAIPKILVKEGTLFMEKQNGVGMLPVDKVIYYGIYDNDFDFITGLALWNGACFPNPLAMLECRLKIPCLIKAMQLTKFPHQRGFISAHTEVYWGTETVAKWGNWHCGENKEKFQGEWTSSFTSTLEPYFEGDAVRIMNIGDAYWQIKLEGNDWLKSIHPDNACLMEIDDELLADTKHIKQHLGMDMIGNDYIVMPNGDKKLLEVNHIPNITRFEEVRQVYLETVIKWIKNET</sequence>
<gene>
    <name evidence="1" type="ORF">V3I07_13705</name>
</gene>
<dbReference type="EMBL" id="JAZGZP010000024">
    <property type="protein sequence ID" value="MFK7001941.1"/>
    <property type="molecule type" value="Genomic_DNA"/>
</dbReference>
<evidence type="ECO:0000313" key="1">
    <source>
        <dbReference type="EMBL" id="MFK7001941.1"/>
    </source>
</evidence>
<dbReference type="SUPFAM" id="SSF56059">
    <property type="entry name" value="Glutathione synthetase ATP-binding domain-like"/>
    <property type="match status" value="1"/>
</dbReference>
<evidence type="ECO:0000313" key="2">
    <source>
        <dbReference type="Proteomes" id="UP001621706"/>
    </source>
</evidence>
<evidence type="ECO:0008006" key="3">
    <source>
        <dbReference type="Google" id="ProtNLM"/>
    </source>
</evidence>
<dbReference type="Gene3D" id="3.30.470.20">
    <property type="entry name" value="ATP-grasp fold, B domain"/>
    <property type="match status" value="1"/>
</dbReference>
<proteinExistence type="predicted"/>
<name>A0ABW8PBJ7_9FLAO</name>
<accession>A0ABW8PBJ7</accession>
<keyword evidence="2" id="KW-1185">Reference proteome</keyword>
<organism evidence="1 2">
    <name type="scientific">Flavobacterium oreochromis</name>
    <dbReference type="NCBI Taxonomy" id="2906078"/>
    <lineage>
        <taxon>Bacteria</taxon>
        <taxon>Pseudomonadati</taxon>
        <taxon>Bacteroidota</taxon>
        <taxon>Flavobacteriia</taxon>
        <taxon>Flavobacteriales</taxon>
        <taxon>Flavobacteriaceae</taxon>
        <taxon>Flavobacterium</taxon>
    </lineage>
</organism>
<dbReference type="Proteomes" id="UP001621706">
    <property type="component" value="Unassembled WGS sequence"/>
</dbReference>
<protein>
    <recommendedName>
        <fullName evidence="3">ATP-grasp domain-containing protein</fullName>
    </recommendedName>
</protein>
<reference evidence="1 2" key="1">
    <citation type="submission" date="2024-02" db="EMBL/GenBank/DDBJ databases">
        <title>Comparative Genomic Analysis of Flavobacterium Species Causing Columnaris Disease of Freshwater Fish in Thailand: Insights into Virulence and Resistance Mechanisms.</title>
        <authorList>
            <person name="Nguyen D."/>
            <person name="Chokmangmeepisarn P."/>
            <person name="Khianchaikhan K."/>
            <person name="Morishita M."/>
            <person name="Bunnoy A."/>
            <person name="Rodkhum C."/>
        </authorList>
    </citation>
    <scope>NUCLEOTIDE SEQUENCE [LARGE SCALE GENOMIC DNA]</scope>
    <source>
        <strain evidence="1 2">CNRT2201</strain>
    </source>
</reference>